<gene>
    <name evidence="2" type="ORF">Sviol_45560</name>
</gene>
<feature type="domain" description="STAS" evidence="1">
    <location>
        <begin position="69"/>
        <end position="148"/>
    </location>
</feature>
<keyword evidence="3" id="KW-1185">Reference proteome</keyword>
<dbReference type="EMBL" id="BNDY01000017">
    <property type="protein sequence ID" value="GHI40148.1"/>
    <property type="molecule type" value="Genomic_DNA"/>
</dbReference>
<dbReference type="SUPFAM" id="SSF52091">
    <property type="entry name" value="SpoIIaa-like"/>
    <property type="match status" value="1"/>
</dbReference>
<reference evidence="2" key="1">
    <citation type="submission" date="2024-05" db="EMBL/GenBank/DDBJ databases">
        <title>Whole genome shotgun sequence of Streptomyces violascens NBRC 12920.</title>
        <authorList>
            <person name="Komaki H."/>
            <person name="Tamura T."/>
        </authorList>
    </citation>
    <scope>NUCLEOTIDE SEQUENCE</scope>
    <source>
        <strain evidence="2">NBRC 12920</strain>
    </source>
</reference>
<organism evidence="2 3">
    <name type="scientific">Streptomyces violascens</name>
    <dbReference type="NCBI Taxonomy" id="67381"/>
    <lineage>
        <taxon>Bacteria</taxon>
        <taxon>Bacillati</taxon>
        <taxon>Actinomycetota</taxon>
        <taxon>Actinomycetes</taxon>
        <taxon>Kitasatosporales</taxon>
        <taxon>Streptomycetaceae</taxon>
        <taxon>Streptomyces</taxon>
    </lineage>
</organism>
<dbReference type="Gene3D" id="3.30.750.24">
    <property type="entry name" value="STAS domain"/>
    <property type="match status" value="1"/>
</dbReference>
<dbReference type="InterPro" id="IPR036513">
    <property type="entry name" value="STAS_dom_sf"/>
</dbReference>
<dbReference type="Pfam" id="PF01740">
    <property type="entry name" value="STAS"/>
    <property type="match status" value="1"/>
</dbReference>
<dbReference type="RefSeq" id="WP_189971110.1">
    <property type="nucleotide sequence ID" value="NZ_BNDY01000017.1"/>
</dbReference>
<evidence type="ECO:0000313" key="3">
    <source>
        <dbReference type="Proteomes" id="UP001050808"/>
    </source>
</evidence>
<proteinExistence type="predicted"/>
<dbReference type="InterPro" id="IPR002645">
    <property type="entry name" value="STAS_dom"/>
</dbReference>
<evidence type="ECO:0000313" key="2">
    <source>
        <dbReference type="EMBL" id="GHI40148.1"/>
    </source>
</evidence>
<name>A0ABQ3QS99_9ACTN</name>
<evidence type="ECO:0000259" key="1">
    <source>
        <dbReference type="PROSITE" id="PS50801"/>
    </source>
</evidence>
<dbReference type="Proteomes" id="UP001050808">
    <property type="component" value="Unassembled WGS sequence"/>
</dbReference>
<dbReference type="CDD" id="cd07043">
    <property type="entry name" value="STAS_anti-anti-sigma_factors"/>
    <property type="match status" value="1"/>
</dbReference>
<accession>A0ABQ3QS99</accession>
<protein>
    <recommendedName>
        <fullName evidence="1">STAS domain-containing protein</fullName>
    </recommendedName>
</protein>
<dbReference type="PROSITE" id="PS50801">
    <property type="entry name" value="STAS"/>
    <property type="match status" value="1"/>
</dbReference>
<sequence length="148" mass="15864">MPHRPPGHITQKRRVSSLLLGFRRGGPVAHLTIRLHGDIDAVRACPMGPAGCKKPDPACPGRTHRSGPSAEEVSRLFDEALRSGPEALDVDLSEVAHISTDGVVPLFSALKKARLSGTYMVVVGASPHVWAALHRVGFDRALRLQQGS</sequence>
<comment type="caution">
    <text evidence="2">The sequence shown here is derived from an EMBL/GenBank/DDBJ whole genome shotgun (WGS) entry which is preliminary data.</text>
</comment>